<accession>A0A834HP58</accession>
<organism evidence="2 3">
    <name type="scientific">Rhynchophorus ferrugineus</name>
    <name type="common">Red palm weevil</name>
    <name type="synonym">Curculio ferrugineus</name>
    <dbReference type="NCBI Taxonomy" id="354439"/>
    <lineage>
        <taxon>Eukaryota</taxon>
        <taxon>Metazoa</taxon>
        <taxon>Ecdysozoa</taxon>
        <taxon>Arthropoda</taxon>
        <taxon>Hexapoda</taxon>
        <taxon>Insecta</taxon>
        <taxon>Pterygota</taxon>
        <taxon>Neoptera</taxon>
        <taxon>Endopterygota</taxon>
        <taxon>Coleoptera</taxon>
        <taxon>Polyphaga</taxon>
        <taxon>Cucujiformia</taxon>
        <taxon>Curculionidae</taxon>
        <taxon>Dryophthorinae</taxon>
        <taxon>Rhynchophorus</taxon>
    </lineage>
</organism>
<name>A0A834HP58_RHYFE</name>
<dbReference type="EMBL" id="JAACXV010015636">
    <property type="protein sequence ID" value="KAF7264888.1"/>
    <property type="molecule type" value="Genomic_DNA"/>
</dbReference>
<comment type="caution">
    <text evidence="2">The sequence shown here is derived from an EMBL/GenBank/DDBJ whole genome shotgun (WGS) entry which is preliminary data.</text>
</comment>
<gene>
    <name evidence="2" type="ORF">GWI33_021980</name>
</gene>
<dbReference type="Proteomes" id="UP000625711">
    <property type="component" value="Unassembled WGS sequence"/>
</dbReference>
<reference evidence="2" key="1">
    <citation type="submission" date="2020-08" db="EMBL/GenBank/DDBJ databases">
        <title>Genome sequencing and assembly of the red palm weevil Rhynchophorus ferrugineus.</title>
        <authorList>
            <person name="Dias G.B."/>
            <person name="Bergman C.M."/>
            <person name="Manee M."/>
        </authorList>
    </citation>
    <scope>NUCLEOTIDE SEQUENCE</scope>
    <source>
        <strain evidence="2">AA-2017</strain>
        <tissue evidence="2">Whole larva</tissue>
    </source>
</reference>
<evidence type="ECO:0000256" key="1">
    <source>
        <dbReference type="SAM" id="MobiDB-lite"/>
    </source>
</evidence>
<feature type="region of interest" description="Disordered" evidence="1">
    <location>
        <begin position="50"/>
        <end position="77"/>
    </location>
</feature>
<evidence type="ECO:0000313" key="3">
    <source>
        <dbReference type="Proteomes" id="UP000625711"/>
    </source>
</evidence>
<dbReference type="AlphaFoldDB" id="A0A834HP58"/>
<evidence type="ECO:0000313" key="2">
    <source>
        <dbReference type="EMBL" id="KAF7264888.1"/>
    </source>
</evidence>
<proteinExistence type="predicted"/>
<protein>
    <submittedName>
        <fullName evidence="2">Uncharacterized protein</fullName>
    </submittedName>
</protein>
<sequence>MNQLAIRNLDIFNAQYFFYNFLADDSYLRSDSKAPKLGKSGCHKSVSFEKSVSFSDEPPDMNSPKQHSPQHAGNVYI</sequence>
<keyword evidence="3" id="KW-1185">Reference proteome</keyword>